<gene>
    <name evidence="1" type="ORF">M9H77_05988</name>
</gene>
<comment type="caution">
    <text evidence="1">The sequence shown here is derived from an EMBL/GenBank/DDBJ whole genome shotgun (WGS) entry which is preliminary data.</text>
</comment>
<proteinExistence type="predicted"/>
<protein>
    <submittedName>
        <fullName evidence="1">Uncharacterized protein</fullName>
    </submittedName>
</protein>
<sequence length="612" mass="67318">MRKAEEEEAMNYLYKDPNAPIEARVKDLLSRMTLQEKLGQMTQIERAVATPSVLRDLSIGSILSVGGSGPKEKASSEQWAEMVDDFQKAAMESRLGIPIIYAIDAVHGNNNVYGATVFPHNVGLGATRDAELARRIGVATALEVRASGIHYTFAPCVAVCRDPRWGRCYESFSEDTAIVRKMTSIVTGLQGQPPEDHPKGYPFLAGRNNVLACAKHFVGDGGTYNGLNEGNTISSYDDLERIHMAPYFDCLAQGVSTIMASYSSWNGVPLHASHFLLTEILKEKLGFKGFIISDSEGVDRLFNYGSAYQQRVLTAINAGIDMVMVPFRYQLFLEDLKYLVESGKISMSRIDDAVERILRVKFAAGLFEYPLSDRSLLDTVGCELHRKLAREAVRKSLVLLKNGKDPKKPFLPLNRNVKKILVAGTHYDDLGYQCGGWTATWEGKSGRITIGTTILEAVKEAVGGETEVIYEQNPSAQTLASQDISFAIVAVGEPPYAEFSGDNPVLTIPFNGPEIVSRVADVVPTLVILISGRPLVLEPWLLDKVDAFIAAWLPGSEGGGITDVIFGDYEFEGRLPMTWFKKVEQLPMHAEENSYDPLFPIGFGLSSKNEVL</sequence>
<dbReference type="EMBL" id="CM044702">
    <property type="protein sequence ID" value="KAI5675038.1"/>
    <property type="molecule type" value="Genomic_DNA"/>
</dbReference>
<organism evidence="1 2">
    <name type="scientific">Catharanthus roseus</name>
    <name type="common">Madagascar periwinkle</name>
    <name type="synonym">Vinca rosea</name>
    <dbReference type="NCBI Taxonomy" id="4058"/>
    <lineage>
        <taxon>Eukaryota</taxon>
        <taxon>Viridiplantae</taxon>
        <taxon>Streptophyta</taxon>
        <taxon>Embryophyta</taxon>
        <taxon>Tracheophyta</taxon>
        <taxon>Spermatophyta</taxon>
        <taxon>Magnoliopsida</taxon>
        <taxon>eudicotyledons</taxon>
        <taxon>Gunneridae</taxon>
        <taxon>Pentapetalae</taxon>
        <taxon>asterids</taxon>
        <taxon>lamiids</taxon>
        <taxon>Gentianales</taxon>
        <taxon>Apocynaceae</taxon>
        <taxon>Rauvolfioideae</taxon>
        <taxon>Vinceae</taxon>
        <taxon>Catharanthinae</taxon>
        <taxon>Catharanthus</taxon>
    </lineage>
</organism>
<accession>A0ACC0BQU1</accession>
<evidence type="ECO:0000313" key="1">
    <source>
        <dbReference type="EMBL" id="KAI5675038.1"/>
    </source>
</evidence>
<keyword evidence="2" id="KW-1185">Reference proteome</keyword>
<evidence type="ECO:0000313" key="2">
    <source>
        <dbReference type="Proteomes" id="UP001060085"/>
    </source>
</evidence>
<name>A0ACC0BQU1_CATRO</name>
<dbReference type="Proteomes" id="UP001060085">
    <property type="component" value="Linkage Group LG02"/>
</dbReference>
<reference evidence="2" key="1">
    <citation type="journal article" date="2023" name="Nat. Plants">
        <title>Single-cell RNA sequencing provides a high-resolution roadmap for understanding the multicellular compartmentation of specialized metabolism.</title>
        <authorList>
            <person name="Sun S."/>
            <person name="Shen X."/>
            <person name="Li Y."/>
            <person name="Li Y."/>
            <person name="Wang S."/>
            <person name="Li R."/>
            <person name="Zhang H."/>
            <person name="Shen G."/>
            <person name="Guo B."/>
            <person name="Wei J."/>
            <person name="Xu J."/>
            <person name="St-Pierre B."/>
            <person name="Chen S."/>
            <person name="Sun C."/>
        </authorList>
    </citation>
    <scope>NUCLEOTIDE SEQUENCE [LARGE SCALE GENOMIC DNA]</scope>
</reference>